<feature type="region of interest" description="Disordered" evidence="1">
    <location>
        <begin position="1"/>
        <end position="21"/>
    </location>
</feature>
<evidence type="ECO:0000313" key="3">
    <source>
        <dbReference type="Proteomes" id="UP000053105"/>
    </source>
</evidence>
<accession>A0A0M8ZUW8</accession>
<evidence type="ECO:0000256" key="1">
    <source>
        <dbReference type="SAM" id="MobiDB-lite"/>
    </source>
</evidence>
<organism evidence="2 3">
    <name type="scientific">Melipona quadrifasciata</name>
    <dbReference type="NCBI Taxonomy" id="166423"/>
    <lineage>
        <taxon>Eukaryota</taxon>
        <taxon>Metazoa</taxon>
        <taxon>Ecdysozoa</taxon>
        <taxon>Arthropoda</taxon>
        <taxon>Hexapoda</taxon>
        <taxon>Insecta</taxon>
        <taxon>Pterygota</taxon>
        <taxon>Neoptera</taxon>
        <taxon>Endopterygota</taxon>
        <taxon>Hymenoptera</taxon>
        <taxon>Apocrita</taxon>
        <taxon>Aculeata</taxon>
        <taxon>Apoidea</taxon>
        <taxon>Anthophila</taxon>
        <taxon>Apidae</taxon>
        <taxon>Melipona</taxon>
    </lineage>
</organism>
<feature type="region of interest" description="Disordered" evidence="1">
    <location>
        <begin position="106"/>
        <end position="131"/>
    </location>
</feature>
<sequence length="131" mass="14881">MGTQRTPGIKLIPRNGLQAENGPQLTQAKILVLSRHVEAKSARVAEGSPTSASPKFVRRIPRRRKERTNESFTTFILHSRNTEEREKIRQGISNINHQSLRFGSQETGEVPWAHKEKVKRRTTSRVKSCSP</sequence>
<evidence type="ECO:0000313" key="2">
    <source>
        <dbReference type="EMBL" id="KOX70496.1"/>
    </source>
</evidence>
<name>A0A0M8ZUW8_9HYME</name>
<keyword evidence="3" id="KW-1185">Reference proteome</keyword>
<protein>
    <submittedName>
        <fullName evidence="2">Uncharacterized protein</fullName>
    </submittedName>
</protein>
<dbReference type="Proteomes" id="UP000053105">
    <property type="component" value="Unassembled WGS sequence"/>
</dbReference>
<dbReference type="EMBL" id="KQ435859">
    <property type="protein sequence ID" value="KOX70496.1"/>
    <property type="molecule type" value="Genomic_DNA"/>
</dbReference>
<dbReference type="OrthoDB" id="10504102at2759"/>
<dbReference type="AlphaFoldDB" id="A0A0M8ZUW8"/>
<proteinExistence type="predicted"/>
<reference evidence="2 3" key="1">
    <citation type="submission" date="2015-07" db="EMBL/GenBank/DDBJ databases">
        <title>The genome of Melipona quadrifasciata.</title>
        <authorList>
            <person name="Pan H."/>
            <person name="Kapheim K."/>
        </authorList>
    </citation>
    <scope>NUCLEOTIDE SEQUENCE [LARGE SCALE GENOMIC DNA]</scope>
    <source>
        <strain evidence="2">0111107301</strain>
        <tissue evidence="2">Whole body</tissue>
    </source>
</reference>
<gene>
    <name evidence="2" type="ORF">WN51_02552</name>
</gene>